<reference evidence="1 4" key="1">
    <citation type="submission" date="2021-01" db="EMBL/GenBank/DDBJ databases">
        <title>Diatom-associated Roseobacters Show Island Model of Population Structure.</title>
        <authorList>
            <person name="Qu L."/>
            <person name="Feng X."/>
            <person name="Chen Y."/>
            <person name="Li L."/>
            <person name="Wang X."/>
            <person name="Hu Z."/>
            <person name="Wang H."/>
            <person name="Luo H."/>
        </authorList>
    </citation>
    <scope>NUCLEOTIDE SEQUENCE</scope>
    <source>
        <strain evidence="2 4">CC28-63</strain>
        <strain evidence="1">CC28-69</strain>
    </source>
</reference>
<protein>
    <submittedName>
        <fullName evidence="1">Uncharacterized protein</fullName>
    </submittedName>
</protein>
<dbReference type="EMBL" id="JAFBXE010000003">
    <property type="protein sequence ID" value="MBM2411648.1"/>
    <property type="molecule type" value="Genomic_DNA"/>
</dbReference>
<dbReference type="AlphaFoldDB" id="A0A9Q2NT47"/>
<name>A0A9Q2NT47_9RHOB</name>
<evidence type="ECO:0000313" key="2">
    <source>
        <dbReference type="EMBL" id="MBM2416315.1"/>
    </source>
</evidence>
<evidence type="ECO:0000313" key="1">
    <source>
        <dbReference type="EMBL" id="MBM2411648.1"/>
    </source>
</evidence>
<dbReference type="Proteomes" id="UP000755667">
    <property type="component" value="Unassembled WGS sequence"/>
</dbReference>
<dbReference type="Proteomes" id="UP000809440">
    <property type="component" value="Unassembled WGS sequence"/>
</dbReference>
<dbReference type="EMBL" id="JAFBXF010000003">
    <property type="protein sequence ID" value="MBM2416315.1"/>
    <property type="molecule type" value="Genomic_DNA"/>
</dbReference>
<accession>A0A9Q2NT47</accession>
<dbReference type="GeneID" id="62643609"/>
<sequence>MAHLMSSLRDRLNKRAAYNHTVHEIRSMPLDVALDLDIYHGDAEKIAAQAVYGR</sequence>
<gene>
    <name evidence="1" type="ORF">JQX41_04995</name>
    <name evidence="2" type="ORF">JQX48_04995</name>
</gene>
<evidence type="ECO:0000313" key="4">
    <source>
        <dbReference type="Proteomes" id="UP000809440"/>
    </source>
</evidence>
<dbReference type="RefSeq" id="WP_171046179.1">
    <property type="nucleotide sequence ID" value="NZ_JAFBWU010000003.1"/>
</dbReference>
<organism evidence="1 3">
    <name type="scientific">Marivita cryptomonadis</name>
    <dbReference type="NCBI Taxonomy" id="505252"/>
    <lineage>
        <taxon>Bacteria</taxon>
        <taxon>Pseudomonadati</taxon>
        <taxon>Pseudomonadota</taxon>
        <taxon>Alphaproteobacteria</taxon>
        <taxon>Rhodobacterales</taxon>
        <taxon>Roseobacteraceae</taxon>
        <taxon>Marivita</taxon>
    </lineage>
</organism>
<proteinExistence type="predicted"/>
<keyword evidence="4" id="KW-1185">Reference proteome</keyword>
<comment type="caution">
    <text evidence="1">The sequence shown here is derived from an EMBL/GenBank/DDBJ whole genome shotgun (WGS) entry which is preliminary data.</text>
</comment>
<evidence type="ECO:0000313" key="3">
    <source>
        <dbReference type="Proteomes" id="UP000755667"/>
    </source>
</evidence>